<dbReference type="PANTHER" id="PTHR11732">
    <property type="entry name" value="ALDO/KETO REDUCTASE"/>
    <property type="match status" value="1"/>
</dbReference>
<reference evidence="4 5" key="1">
    <citation type="submission" date="2023-01" db="EMBL/GenBank/DDBJ databases">
        <title>Analysis of 21 Apiospora genomes using comparative genomics revels a genus with tremendous synthesis potential of carbohydrate active enzymes and secondary metabolites.</title>
        <authorList>
            <person name="Sorensen T."/>
        </authorList>
    </citation>
    <scope>NUCLEOTIDE SEQUENCE [LARGE SCALE GENOMIC DNA]</scope>
    <source>
        <strain evidence="4 5">CBS 24483</strain>
    </source>
</reference>
<dbReference type="InterPro" id="IPR036812">
    <property type="entry name" value="NAD(P)_OxRdtase_dom_sf"/>
</dbReference>
<keyword evidence="1" id="KW-0560">Oxidoreductase</keyword>
<dbReference type="Gene3D" id="3.20.20.100">
    <property type="entry name" value="NADP-dependent oxidoreductase domain"/>
    <property type="match status" value="1"/>
</dbReference>
<feature type="compositionally biased region" description="Polar residues" evidence="2">
    <location>
        <begin position="1"/>
        <end position="16"/>
    </location>
</feature>
<dbReference type="SUPFAM" id="SSF51430">
    <property type="entry name" value="NAD(P)-linked oxidoreductase"/>
    <property type="match status" value="1"/>
</dbReference>
<name>A0ABR1Q6W0_9PEZI</name>
<dbReference type="EMBL" id="JAQQWE010000006">
    <property type="protein sequence ID" value="KAK7948245.1"/>
    <property type="molecule type" value="Genomic_DNA"/>
</dbReference>
<feature type="domain" description="NADP-dependent oxidoreductase" evidence="3">
    <location>
        <begin position="81"/>
        <end position="291"/>
    </location>
</feature>
<evidence type="ECO:0000313" key="5">
    <source>
        <dbReference type="Proteomes" id="UP001391051"/>
    </source>
</evidence>
<dbReference type="GeneID" id="92078415"/>
<comment type="caution">
    <text evidence="4">The sequence shown here is derived from an EMBL/GenBank/DDBJ whole genome shotgun (WGS) entry which is preliminary data.</text>
</comment>
<evidence type="ECO:0000256" key="2">
    <source>
        <dbReference type="SAM" id="MobiDB-lite"/>
    </source>
</evidence>
<protein>
    <submittedName>
        <fullName evidence="4">Aldo/keto reductase</fullName>
    </submittedName>
</protein>
<gene>
    <name evidence="4" type="ORF">PG986_009131</name>
</gene>
<dbReference type="InterPro" id="IPR023210">
    <property type="entry name" value="NADP_OxRdtase_dom"/>
</dbReference>
<sequence length="377" mass="42178">MASPISSNLHSGNSISRPKEPEGPRPLSPPTRLGQHQPVIEIPLPLLPLPPQQPCGLAQDFMLSGFPPTATPRLLYGTAWKNQDTANLVYLAIKSGFRGIETAALPLYYQEPLVGDGVRRAVDKGIVTREELYIQSKFAPPDTEAQYCCMPYSQDMSLKEQVRASVESSLRNLAVSCPTSPQAAYLDCVLLNTPLTTLEETVAVWQALEEFVPHRIRHLGIANVNQTIVEHLLRPPLGTSSLPEWKIRVRPSVVQNHFCPRLGDEDVYFVRLRRLCRQEGVVFQAYYTLTGNKKLVRKSTTVSDLMARVPGVSRETAFYALVLGLQGISILDGTKSEEHMRADVEGIKQIERWADGEGRPFWENLLQVFKRVIRGEE</sequence>
<keyword evidence="5" id="KW-1185">Reference proteome</keyword>
<organism evidence="4 5">
    <name type="scientific">Apiospora aurea</name>
    <dbReference type="NCBI Taxonomy" id="335848"/>
    <lineage>
        <taxon>Eukaryota</taxon>
        <taxon>Fungi</taxon>
        <taxon>Dikarya</taxon>
        <taxon>Ascomycota</taxon>
        <taxon>Pezizomycotina</taxon>
        <taxon>Sordariomycetes</taxon>
        <taxon>Xylariomycetidae</taxon>
        <taxon>Amphisphaeriales</taxon>
        <taxon>Apiosporaceae</taxon>
        <taxon>Apiospora</taxon>
    </lineage>
</organism>
<evidence type="ECO:0000256" key="1">
    <source>
        <dbReference type="ARBA" id="ARBA00023002"/>
    </source>
</evidence>
<proteinExistence type="predicted"/>
<dbReference type="Proteomes" id="UP001391051">
    <property type="component" value="Unassembled WGS sequence"/>
</dbReference>
<evidence type="ECO:0000259" key="3">
    <source>
        <dbReference type="Pfam" id="PF00248"/>
    </source>
</evidence>
<accession>A0ABR1Q6W0</accession>
<feature type="region of interest" description="Disordered" evidence="2">
    <location>
        <begin position="1"/>
        <end position="35"/>
    </location>
</feature>
<dbReference type="Pfam" id="PF00248">
    <property type="entry name" value="Aldo_ket_red"/>
    <property type="match status" value="1"/>
</dbReference>
<evidence type="ECO:0000313" key="4">
    <source>
        <dbReference type="EMBL" id="KAK7948245.1"/>
    </source>
</evidence>
<dbReference type="InterPro" id="IPR020471">
    <property type="entry name" value="AKR"/>
</dbReference>
<dbReference type="RefSeq" id="XP_066697751.1">
    <property type="nucleotide sequence ID" value="XM_066845353.1"/>
</dbReference>